<gene>
    <name evidence="1" type="ORF">SPTER_26330</name>
</gene>
<evidence type="ECO:0000313" key="1">
    <source>
        <dbReference type="EMBL" id="QDR81258.1"/>
    </source>
</evidence>
<organism evidence="1 2">
    <name type="scientific">Sporomusa termitida</name>
    <dbReference type="NCBI Taxonomy" id="2377"/>
    <lineage>
        <taxon>Bacteria</taxon>
        <taxon>Bacillati</taxon>
        <taxon>Bacillota</taxon>
        <taxon>Negativicutes</taxon>
        <taxon>Selenomonadales</taxon>
        <taxon>Sporomusaceae</taxon>
        <taxon>Sporomusa</taxon>
    </lineage>
</organism>
<dbReference type="EMBL" id="CP036259">
    <property type="protein sequence ID" value="QDR81258.1"/>
    <property type="molecule type" value="Genomic_DNA"/>
</dbReference>
<dbReference type="KEGG" id="sted:SPTER_26330"/>
<reference evidence="1 2" key="1">
    <citation type="submission" date="2019-02" db="EMBL/GenBank/DDBJ databases">
        <title>Closed genome of Sporomusa termitida DSM 4440.</title>
        <authorList>
            <person name="Poehlein A."/>
            <person name="Daniel R."/>
        </authorList>
    </citation>
    <scope>NUCLEOTIDE SEQUENCE [LARGE SCALE GENOMIC DNA]</scope>
    <source>
        <strain evidence="1 2">DSM 4440</strain>
    </source>
</reference>
<evidence type="ECO:0008006" key="3">
    <source>
        <dbReference type="Google" id="ProtNLM"/>
    </source>
</evidence>
<accession>A0A517DV88</accession>
<dbReference type="AlphaFoldDB" id="A0A517DV88"/>
<sequence length="152" mass="16768">MKKMIFALLLLFVTGIGTGFAAPINNLDRGRTAIGFVDDDFYVEHKLTNNLTLGLQEHDFYGQYDFRGFRAILGNRDYHGSNPYVGAAANMALAPALDGYVSLIAGSDFTEMQVGVNYNLVDNLDINVNYLTFRPDGGSDHNRTGIGLTFKF</sequence>
<evidence type="ECO:0000313" key="2">
    <source>
        <dbReference type="Proteomes" id="UP000320776"/>
    </source>
</evidence>
<dbReference type="Proteomes" id="UP000320776">
    <property type="component" value="Chromosome"/>
</dbReference>
<protein>
    <recommendedName>
        <fullName evidence="3">Outer membrane protein beta-barrel domain-containing protein</fullName>
    </recommendedName>
</protein>
<keyword evidence="2" id="KW-1185">Reference proteome</keyword>
<proteinExistence type="predicted"/>
<name>A0A517DV88_9FIRM</name>